<reference evidence="1 2" key="1">
    <citation type="submission" date="2018-07" db="EMBL/GenBank/DDBJ databases">
        <title>Erythrobacter nanhaiensis sp. nov., a novel member of the genus Erythrobacter isolated from the South China Sea.</title>
        <authorList>
            <person name="Chen X."/>
            <person name="Liu J."/>
        </authorList>
    </citation>
    <scope>NUCLEOTIDE SEQUENCE [LARGE SCALE GENOMIC DNA]</scope>
    <source>
        <strain evidence="1 2">S-5</strain>
    </source>
</reference>
<keyword evidence="1" id="KW-0966">Cell projection</keyword>
<dbReference type="InterPro" id="IPR003713">
    <property type="entry name" value="FliS"/>
</dbReference>
<protein>
    <submittedName>
        <fullName evidence="1">Flagellin</fullName>
    </submittedName>
</protein>
<dbReference type="Pfam" id="PF02561">
    <property type="entry name" value="FliS"/>
    <property type="match status" value="1"/>
</dbReference>
<accession>A0A395LJ94</accession>
<dbReference type="AlphaFoldDB" id="A0A395LJ94"/>
<comment type="caution">
    <text evidence="1">The sequence shown here is derived from an EMBL/GenBank/DDBJ whole genome shotgun (WGS) entry which is preliminary data.</text>
</comment>
<dbReference type="Gene3D" id="1.20.120.340">
    <property type="entry name" value="Flagellar protein FliS"/>
    <property type="match status" value="1"/>
</dbReference>
<gene>
    <name evidence="1" type="ORF">DL238_05070</name>
</gene>
<name>A0A395LJ94_9SPHN</name>
<dbReference type="RefSeq" id="WP_115491265.1">
    <property type="nucleotide sequence ID" value="NZ_JACHWW010000001.1"/>
</dbReference>
<evidence type="ECO:0000313" key="1">
    <source>
        <dbReference type="EMBL" id="RDS77043.1"/>
    </source>
</evidence>
<dbReference type="InterPro" id="IPR036584">
    <property type="entry name" value="FliS_sf"/>
</dbReference>
<sequence>MLASNEPRAAYQQSNFDARVRGGTSQDIVVYCLDELSLTIGMLRQADMRGNRAGRSAAITRAIAILTALEMGVDRENELAGSLLHFYEGSRRLLLGSIAETQVEAIEALRTDVIDIRDALMLARSGTD</sequence>
<dbReference type="OrthoDB" id="7355300at2"/>
<proteinExistence type="predicted"/>
<keyword evidence="1" id="KW-0282">Flagellum</keyword>
<dbReference type="GO" id="GO:0044780">
    <property type="term" value="P:bacterial-type flagellum assembly"/>
    <property type="evidence" value="ECO:0007669"/>
    <property type="project" value="InterPro"/>
</dbReference>
<dbReference type="SUPFAM" id="SSF101116">
    <property type="entry name" value="Flagellar export chaperone FliS"/>
    <property type="match status" value="1"/>
</dbReference>
<evidence type="ECO:0000313" key="2">
    <source>
        <dbReference type="Proteomes" id="UP000254101"/>
    </source>
</evidence>
<keyword evidence="1" id="KW-0969">Cilium</keyword>
<dbReference type="EMBL" id="QRBB01000001">
    <property type="protein sequence ID" value="RDS77043.1"/>
    <property type="molecule type" value="Genomic_DNA"/>
</dbReference>
<dbReference type="Proteomes" id="UP000254101">
    <property type="component" value="Unassembled WGS sequence"/>
</dbReference>
<organism evidence="1 2">
    <name type="scientific">Alteriqipengyuania lutimaris</name>
    <dbReference type="NCBI Taxonomy" id="1538146"/>
    <lineage>
        <taxon>Bacteria</taxon>
        <taxon>Pseudomonadati</taxon>
        <taxon>Pseudomonadota</taxon>
        <taxon>Alphaproteobacteria</taxon>
        <taxon>Sphingomonadales</taxon>
        <taxon>Erythrobacteraceae</taxon>
        <taxon>Alteriqipengyuania</taxon>
    </lineage>
</organism>
<keyword evidence="2" id="KW-1185">Reference proteome</keyword>